<protein>
    <submittedName>
        <fullName evidence="1">Uncharacterized protein</fullName>
    </submittedName>
</protein>
<accession>A0AAN9SEJ2</accession>
<sequence length="90" mass="10240">MVETIICRRRRNFMAGVARVGAGAGEGGIVHEIVCLKVVCEGVLRRWKVIRGLHEWQWQVASWAEIPDCHVVDWIDIKDIVIIVCCWLDG</sequence>
<keyword evidence="2" id="KW-1185">Reference proteome</keyword>
<dbReference type="Proteomes" id="UP001386955">
    <property type="component" value="Unassembled WGS sequence"/>
</dbReference>
<evidence type="ECO:0000313" key="2">
    <source>
        <dbReference type="Proteomes" id="UP001386955"/>
    </source>
</evidence>
<gene>
    <name evidence="1" type="ORF">VNO78_15402</name>
</gene>
<evidence type="ECO:0000313" key="1">
    <source>
        <dbReference type="EMBL" id="KAK7394861.1"/>
    </source>
</evidence>
<proteinExistence type="predicted"/>
<comment type="caution">
    <text evidence="1">The sequence shown here is derived from an EMBL/GenBank/DDBJ whole genome shotgun (WGS) entry which is preliminary data.</text>
</comment>
<reference evidence="1 2" key="1">
    <citation type="submission" date="2024-01" db="EMBL/GenBank/DDBJ databases">
        <title>The genomes of 5 underutilized Papilionoideae crops provide insights into root nodulation and disease resistanc.</title>
        <authorList>
            <person name="Jiang F."/>
        </authorList>
    </citation>
    <scope>NUCLEOTIDE SEQUENCE [LARGE SCALE GENOMIC DNA]</scope>
    <source>
        <strain evidence="1">DUOXIRENSHENG_FW03</strain>
        <tissue evidence="1">Leaves</tissue>
    </source>
</reference>
<name>A0AAN9SEJ2_PSOTE</name>
<dbReference type="EMBL" id="JAYMYS010000004">
    <property type="protein sequence ID" value="KAK7394861.1"/>
    <property type="molecule type" value="Genomic_DNA"/>
</dbReference>
<dbReference type="AlphaFoldDB" id="A0AAN9SEJ2"/>
<organism evidence="1 2">
    <name type="scientific">Psophocarpus tetragonolobus</name>
    <name type="common">Winged bean</name>
    <name type="synonym">Dolichos tetragonolobus</name>
    <dbReference type="NCBI Taxonomy" id="3891"/>
    <lineage>
        <taxon>Eukaryota</taxon>
        <taxon>Viridiplantae</taxon>
        <taxon>Streptophyta</taxon>
        <taxon>Embryophyta</taxon>
        <taxon>Tracheophyta</taxon>
        <taxon>Spermatophyta</taxon>
        <taxon>Magnoliopsida</taxon>
        <taxon>eudicotyledons</taxon>
        <taxon>Gunneridae</taxon>
        <taxon>Pentapetalae</taxon>
        <taxon>rosids</taxon>
        <taxon>fabids</taxon>
        <taxon>Fabales</taxon>
        <taxon>Fabaceae</taxon>
        <taxon>Papilionoideae</taxon>
        <taxon>50 kb inversion clade</taxon>
        <taxon>NPAAA clade</taxon>
        <taxon>indigoferoid/millettioid clade</taxon>
        <taxon>Phaseoleae</taxon>
        <taxon>Psophocarpus</taxon>
    </lineage>
</organism>